<protein>
    <recommendedName>
        <fullName evidence="3">Flavin reductase like domain-containing protein</fullName>
    </recommendedName>
</protein>
<dbReference type="SMART" id="SM00903">
    <property type="entry name" value="Flavin_Reduct"/>
    <property type="match status" value="1"/>
</dbReference>
<evidence type="ECO:0000313" key="4">
    <source>
        <dbReference type="EMBL" id="GEL20216.1"/>
    </source>
</evidence>
<dbReference type="STRING" id="1123024.GCA_000423625_04714"/>
<dbReference type="SUPFAM" id="SSF50475">
    <property type="entry name" value="FMN-binding split barrel"/>
    <property type="match status" value="1"/>
</dbReference>
<dbReference type="PANTHER" id="PTHR30466">
    <property type="entry name" value="FLAVIN REDUCTASE"/>
    <property type="match status" value="1"/>
</dbReference>
<keyword evidence="2" id="KW-0560">Oxidoreductase</keyword>
<proteinExistence type="inferred from homology"/>
<dbReference type="Gene3D" id="2.30.110.10">
    <property type="entry name" value="Electron Transport, Fmn-binding Protein, Chain A"/>
    <property type="match status" value="1"/>
</dbReference>
<evidence type="ECO:0000256" key="1">
    <source>
        <dbReference type="ARBA" id="ARBA00008898"/>
    </source>
</evidence>
<dbReference type="RefSeq" id="WP_051233475.1">
    <property type="nucleotide sequence ID" value="NZ_AUII01000042.1"/>
</dbReference>
<name>A0A511D5Z9_9PSEU</name>
<dbReference type="InterPro" id="IPR002563">
    <property type="entry name" value="Flavin_Rdtase-like_dom"/>
</dbReference>
<comment type="similarity">
    <text evidence="1">Belongs to the non-flavoprotein flavin reductase family.</text>
</comment>
<evidence type="ECO:0000256" key="2">
    <source>
        <dbReference type="ARBA" id="ARBA00023002"/>
    </source>
</evidence>
<dbReference type="GO" id="GO:0042602">
    <property type="term" value="F:riboflavin reductase (NADPH) activity"/>
    <property type="evidence" value="ECO:0007669"/>
    <property type="project" value="TreeGrafter"/>
</dbReference>
<keyword evidence="5" id="KW-1185">Reference proteome</keyword>
<dbReference type="InterPro" id="IPR050268">
    <property type="entry name" value="NADH-dep_flavin_reductase"/>
</dbReference>
<dbReference type="OrthoDB" id="9792858at2"/>
<evidence type="ECO:0000313" key="5">
    <source>
        <dbReference type="Proteomes" id="UP000321328"/>
    </source>
</evidence>
<dbReference type="PANTHER" id="PTHR30466:SF11">
    <property type="entry name" value="FLAVIN-DEPENDENT MONOOXYGENASE, REDUCTASE SUBUNIT HSAB"/>
    <property type="match status" value="1"/>
</dbReference>
<dbReference type="Pfam" id="PF01613">
    <property type="entry name" value="Flavin_Reduct"/>
    <property type="match status" value="1"/>
</dbReference>
<feature type="domain" description="Flavin reductase like" evidence="3">
    <location>
        <begin position="17"/>
        <end position="161"/>
    </location>
</feature>
<accession>A0A511D5Z9</accession>
<gene>
    <name evidence="4" type="ORF">PA7_40530</name>
</gene>
<dbReference type="GO" id="GO:0010181">
    <property type="term" value="F:FMN binding"/>
    <property type="evidence" value="ECO:0007669"/>
    <property type="project" value="InterPro"/>
</dbReference>
<dbReference type="InterPro" id="IPR012349">
    <property type="entry name" value="Split_barrel_FMN-bd"/>
</dbReference>
<comment type="caution">
    <text evidence="4">The sequence shown here is derived from an EMBL/GenBank/DDBJ whole genome shotgun (WGS) entry which is preliminary data.</text>
</comment>
<evidence type="ECO:0000259" key="3">
    <source>
        <dbReference type="SMART" id="SM00903"/>
    </source>
</evidence>
<dbReference type="Proteomes" id="UP000321328">
    <property type="component" value="Unassembled WGS sequence"/>
</dbReference>
<sequence length="165" mass="17764">MDLVTAPFSELQLRAFFGRVPTGVLALAAESKSEAVVMTVCSFTAVSLEPPLLVVSIRQESTTWPCLKRAGRIGGSILSRDQAGLARQFSSGEASMRIADTPVTRLASGALLFEGASAWFEAEQIEEFPVGDHYLAVLEINAIEHQVQSLPLVFHRSNFVTVAAS</sequence>
<organism evidence="4 5">
    <name type="scientific">Pseudonocardia asaccharolytica DSM 44247 = NBRC 16224</name>
    <dbReference type="NCBI Taxonomy" id="1123024"/>
    <lineage>
        <taxon>Bacteria</taxon>
        <taxon>Bacillati</taxon>
        <taxon>Actinomycetota</taxon>
        <taxon>Actinomycetes</taxon>
        <taxon>Pseudonocardiales</taxon>
        <taxon>Pseudonocardiaceae</taxon>
        <taxon>Pseudonocardia</taxon>
    </lineage>
</organism>
<reference evidence="4 5" key="1">
    <citation type="submission" date="2019-07" db="EMBL/GenBank/DDBJ databases">
        <title>Whole genome shotgun sequence of Pseudonocardia asaccharolytica NBRC 16224.</title>
        <authorList>
            <person name="Hosoyama A."/>
            <person name="Uohara A."/>
            <person name="Ohji S."/>
            <person name="Ichikawa N."/>
        </authorList>
    </citation>
    <scope>NUCLEOTIDE SEQUENCE [LARGE SCALE GENOMIC DNA]</scope>
    <source>
        <strain evidence="4 5">NBRC 16224</strain>
    </source>
</reference>
<dbReference type="AlphaFoldDB" id="A0A511D5Z9"/>
<dbReference type="EMBL" id="BJVI01000061">
    <property type="protein sequence ID" value="GEL20216.1"/>
    <property type="molecule type" value="Genomic_DNA"/>
</dbReference>